<dbReference type="Proteomes" id="UP000005953">
    <property type="component" value="Unassembled WGS sequence"/>
</dbReference>
<proteinExistence type="predicted"/>
<sequence>MAETLFKAAQARGVQSSWYLEESTDHPVHPVELKKSKYSTDFPERCLRKWSSFIADNKDKEHLFILEGSLFQSTVRFMLEGKNEELVADYYKACQSILSAVHPKLIYLRPVDAKAHIEWVMAYRGEEWTTKVAEYLEKTPYCADKHWQGENGLLSFWCKYALLCDSLAVQTSIPYHTVNAGFGYFERQFDEAMSHIRSEKGVDNQVLGAC</sequence>
<evidence type="ECO:0000313" key="2">
    <source>
        <dbReference type="Proteomes" id="UP000005953"/>
    </source>
</evidence>
<gene>
    <name evidence="1" type="ORF">MED297_08371</name>
</gene>
<protein>
    <submittedName>
        <fullName evidence="1">Uncharacterized protein</fullName>
    </submittedName>
</protein>
<organism evidence="1 2">
    <name type="scientific">Reinekea blandensis MED297</name>
    <dbReference type="NCBI Taxonomy" id="314283"/>
    <lineage>
        <taxon>Bacteria</taxon>
        <taxon>Pseudomonadati</taxon>
        <taxon>Pseudomonadota</taxon>
        <taxon>Gammaproteobacteria</taxon>
        <taxon>Oceanospirillales</taxon>
        <taxon>Saccharospirillaceae</taxon>
        <taxon>Reinekea</taxon>
    </lineage>
</organism>
<dbReference type="HOGENOM" id="CLU_1309288_0_0_6"/>
<evidence type="ECO:0000313" key="1">
    <source>
        <dbReference type="EMBL" id="EAR10089.1"/>
    </source>
</evidence>
<name>A4BD07_9GAMM</name>
<dbReference type="STRING" id="314283.MED297_08371"/>
<comment type="caution">
    <text evidence="1">The sequence shown here is derived from an EMBL/GenBank/DDBJ whole genome shotgun (WGS) entry which is preliminary data.</text>
</comment>
<keyword evidence="2" id="KW-1185">Reference proteome</keyword>
<accession>A4BD07</accession>
<dbReference type="EMBL" id="AAOE01000006">
    <property type="protein sequence ID" value="EAR10089.1"/>
    <property type="molecule type" value="Genomic_DNA"/>
</dbReference>
<dbReference type="AlphaFoldDB" id="A4BD07"/>
<reference evidence="1 2" key="1">
    <citation type="submission" date="2006-02" db="EMBL/GenBank/DDBJ databases">
        <authorList>
            <person name="Pinhassi J."/>
            <person name="Pedros-Alio C."/>
            <person name="Ferriera S."/>
            <person name="Johnson J."/>
            <person name="Kravitz S."/>
            <person name="Halpern A."/>
            <person name="Remington K."/>
            <person name="Beeson K."/>
            <person name="Tran B."/>
            <person name="Rogers Y.-H."/>
            <person name="Friedman R."/>
            <person name="Venter J.C."/>
        </authorList>
    </citation>
    <scope>NUCLEOTIDE SEQUENCE [LARGE SCALE GENOMIC DNA]</scope>
    <source>
        <strain evidence="1 2">MED297</strain>
    </source>
</reference>